<feature type="region of interest" description="Disordered" evidence="1">
    <location>
        <begin position="1"/>
        <end position="31"/>
    </location>
</feature>
<dbReference type="Proteomes" id="UP001374584">
    <property type="component" value="Unassembled WGS sequence"/>
</dbReference>
<dbReference type="AlphaFoldDB" id="A0AAN9MGE4"/>
<feature type="compositionally biased region" description="Polar residues" evidence="1">
    <location>
        <begin position="1"/>
        <end position="10"/>
    </location>
</feature>
<name>A0AAN9MGE4_PHACN</name>
<evidence type="ECO:0000256" key="1">
    <source>
        <dbReference type="SAM" id="MobiDB-lite"/>
    </source>
</evidence>
<evidence type="ECO:0000313" key="2">
    <source>
        <dbReference type="EMBL" id="KAK7354190.1"/>
    </source>
</evidence>
<proteinExistence type="predicted"/>
<dbReference type="EMBL" id="JAYMYR010000007">
    <property type="protein sequence ID" value="KAK7354190.1"/>
    <property type="molecule type" value="Genomic_DNA"/>
</dbReference>
<evidence type="ECO:0000313" key="3">
    <source>
        <dbReference type="Proteomes" id="UP001374584"/>
    </source>
</evidence>
<organism evidence="2 3">
    <name type="scientific">Phaseolus coccineus</name>
    <name type="common">Scarlet runner bean</name>
    <name type="synonym">Phaseolus multiflorus</name>
    <dbReference type="NCBI Taxonomy" id="3886"/>
    <lineage>
        <taxon>Eukaryota</taxon>
        <taxon>Viridiplantae</taxon>
        <taxon>Streptophyta</taxon>
        <taxon>Embryophyta</taxon>
        <taxon>Tracheophyta</taxon>
        <taxon>Spermatophyta</taxon>
        <taxon>Magnoliopsida</taxon>
        <taxon>eudicotyledons</taxon>
        <taxon>Gunneridae</taxon>
        <taxon>Pentapetalae</taxon>
        <taxon>rosids</taxon>
        <taxon>fabids</taxon>
        <taxon>Fabales</taxon>
        <taxon>Fabaceae</taxon>
        <taxon>Papilionoideae</taxon>
        <taxon>50 kb inversion clade</taxon>
        <taxon>NPAAA clade</taxon>
        <taxon>indigoferoid/millettioid clade</taxon>
        <taxon>Phaseoleae</taxon>
        <taxon>Phaseolus</taxon>
    </lineage>
</organism>
<gene>
    <name evidence="2" type="ORF">VNO80_19649</name>
</gene>
<protein>
    <submittedName>
        <fullName evidence="2">Uncharacterized protein</fullName>
    </submittedName>
</protein>
<comment type="caution">
    <text evidence="2">The sequence shown here is derived from an EMBL/GenBank/DDBJ whole genome shotgun (WGS) entry which is preliminary data.</text>
</comment>
<keyword evidence="3" id="KW-1185">Reference proteome</keyword>
<sequence>MQESNGSGSRSKAPKVAGNSSWRSDADKKAWKPVNQSYAQVVKNGRAGSIQQASEDTTVHVRTKVESTSWLEGCFVGRLIRSFNMQAIKESFMLGALVGTFIEVDEACVAKDVLEYVRLCVSIPLGGEAKLDKQIRINNTLCQISIEEESPISDSLQRCMHCYWDVENREESEVDSEANGGDVFLESIYSDFDGEKEEKKNEECTVQFPLEEKGRISDNRGDACKSFDGGAKVMNSNEVLVSMENLNSDVGNTKKGHNWLGNVSCSSLRINEKVMSQKGVWSDDLICVGPIQAHMREESWVRDSVGAKSLVDVAEHSGCVARGKESCGPPCGGRTGEAVVLRASSGGGDSSDTATTPEREADDEVISGGGGVASEVAVGSAVCDGFPSSSIGEGGAAGLGGGGDWVGGVAAAHSWHGGDSVFRCLPPGATLPSSFRGDVTGLAKGDKVVGDKEAGLVASRDGEKESPEMEGLVEVEVGYGVVDVSSKSAASLQTGKEVRTLHSELRKAGVL</sequence>
<reference evidence="2 3" key="1">
    <citation type="submission" date="2024-01" db="EMBL/GenBank/DDBJ databases">
        <title>The genomes of 5 underutilized Papilionoideae crops provide insights into root nodulation and disease resistanc.</title>
        <authorList>
            <person name="Jiang F."/>
        </authorList>
    </citation>
    <scope>NUCLEOTIDE SEQUENCE [LARGE SCALE GENOMIC DNA]</scope>
    <source>
        <strain evidence="2">JINMINGXINNONG_FW02</strain>
        <tissue evidence="2">Leaves</tissue>
    </source>
</reference>
<feature type="region of interest" description="Disordered" evidence="1">
    <location>
        <begin position="342"/>
        <end position="370"/>
    </location>
</feature>
<accession>A0AAN9MGE4</accession>